<accession>A0ABV4MN94</accession>
<name>A0ABV4MN94_9VIBR</name>
<protein>
    <submittedName>
        <fullName evidence="4">LysM peptidoglycan-binding domain-containing protein</fullName>
    </submittedName>
</protein>
<comment type="caution">
    <text evidence="4">The sequence shown here is derived from an EMBL/GenBank/DDBJ whole genome shotgun (WGS) entry which is preliminary data.</text>
</comment>
<keyword evidence="2" id="KW-0812">Transmembrane</keyword>
<evidence type="ECO:0000313" key="5">
    <source>
        <dbReference type="Proteomes" id="UP001569151"/>
    </source>
</evidence>
<evidence type="ECO:0000259" key="3">
    <source>
        <dbReference type="PROSITE" id="PS51782"/>
    </source>
</evidence>
<dbReference type="CDD" id="cd00118">
    <property type="entry name" value="LysM"/>
    <property type="match status" value="1"/>
</dbReference>
<evidence type="ECO:0000256" key="1">
    <source>
        <dbReference type="SAM" id="MobiDB-lite"/>
    </source>
</evidence>
<dbReference type="Pfam" id="PF01476">
    <property type="entry name" value="LysM"/>
    <property type="match status" value="1"/>
</dbReference>
<feature type="region of interest" description="Disordered" evidence="1">
    <location>
        <begin position="101"/>
        <end position="137"/>
    </location>
</feature>
<feature type="domain" description="LysM" evidence="3">
    <location>
        <begin position="374"/>
        <end position="426"/>
    </location>
</feature>
<dbReference type="InterPro" id="IPR036779">
    <property type="entry name" value="LysM_dom_sf"/>
</dbReference>
<evidence type="ECO:0000256" key="2">
    <source>
        <dbReference type="SAM" id="Phobius"/>
    </source>
</evidence>
<feature type="compositionally biased region" description="Basic and acidic residues" evidence="1">
    <location>
        <begin position="365"/>
        <end position="375"/>
    </location>
</feature>
<dbReference type="CDD" id="cd20709">
    <property type="entry name" value="MIX_V"/>
    <property type="match status" value="1"/>
</dbReference>
<dbReference type="InterPro" id="IPR018392">
    <property type="entry name" value="LysM"/>
</dbReference>
<keyword evidence="2" id="KW-1133">Transmembrane helix</keyword>
<feature type="transmembrane region" description="Helical" evidence="2">
    <location>
        <begin position="797"/>
        <end position="822"/>
    </location>
</feature>
<dbReference type="PROSITE" id="PS51782">
    <property type="entry name" value="LYSM"/>
    <property type="match status" value="1"/>
</dbReference>
<dbReference type="EMBL" id="JBGOOS010000041">
    <property type="protein sequence ID" value="MEZ8211035.1"/>
    <property type="molecule type" value="Genomic_DNA"/>
</dbReference>
<evidence type="ECO:0000313" key="4">
    <source>
        <dbReference type="EMBL" id="MEZ8211035.1"/>
    </source>
</evidence>
<dbReference type="RefSeq" id="WP_371720106.1">
    <property type="nucleotide sequence ID" value="NZ_JBGOOF010000041.1"/>
</dbReference>
<gene>
    <name evidence="4" type="ORF">ACED39_19900</name>
</gene>
<reference evidence="4 5" key="1">
    <citation type="submission" date="2024-06" db="EMBL/GenBank/DDBJ databases">
        <authorList>
            <person name="Steensen K."/>
            <person name="Seneca J."/>
            <person name="Bartlau N."/>
            <person name="Yu A.X."/>
            <person name="Polz M.F."/>
        </authorList>
    </citation>
    <scope>NUCLEOTIDE SEQUENCE [LARGE SCALE GENOMIC DNA]</scope>
    <source>
        <strain evidence="4 5">1F146</strain>
    </source>
</reference>
<organism evidence="4 5">
    <name type="scientific">Vibrio bivalvicida</name>
    <dbReference type="NCBI Taxonomy" id="1276888"/>
    <lineage>
        <taxon>Bacteria</taxon>
        <taxon>Pseudomonadati</taxon>
        <taxon>Pseudomonadota</taxon>
        <taxon>Gammaproteobacteria</taxon>
        <taxon>Vibrionales</taxon>
        <taxon>Vibrionaceae</taxon>
        <taxon>Vibrio</taxon>
        <taxon>Vibrio oreintalis group</taxon>
    </lineage>
</organism>
<keyword evidence="2" id="KW-0472">Membrane</keyword>
<proteinExistence type="predicted"/>
<keyword evidence="5" id="KW-1185">Reference proteome</keyword>
<dbReference type="Gene3D" id="3.10.350.10">
    <property type="entry name" value="LysM domain"/>
    <property type="match status" value="1"/>
</dbReference>
<dbReference type="SMART" id="SM00257">
    <property type="entry name" value="LysM"/>
    <property type="match status" value="1"/>
</dbReference>
<sequence length="849" mass="93765">MDLIVGYRVVRLTELMTYEFGQVEGDIERLDERTLGSALPQGMSFSRFMDKLKSGELALLTDSPSKPVMLRDGMSKSWELSTEGQEALSPEAKNAYLSRTRMSGGAAGGGAPSRGGASEPSIDETYVPEPVKPDQRETTPKIKYEYCFEIACSDETFKQNIGCAFELAKTKQEPVVGRWETERTDHGTKYTAYTAFDEPKKLVVKVTSSSMGISVPENVQVKPIGSGVVREAFIPVVPSVQLGERLGLPTEGYYYHFYNGRLVQEYKLLGNGKWAFYATRSTHEMLNDEQGYNVYQSAILVYWKLKGKDVENQHLIYLEQQITREELDNLNDDWLAQHGIKLDINELLAAPKQPVAERQTTQPSDTEKAESKPETHTVGTDSKTNQRESWGAIAEQYGLSAKQLLDLNPQYNADPMSLKVGDRLTVQQPVDLDSTKTVQRDLPPVEPKTYNQAANTHYAYNGNFQGTSVKPINSETALDNGLVVTNLAQISPQDVDDVYLVFADKKMSVEDFAQETYLSKNKTILEHVFKSNPHLKRSFSQIIEGMPLVVSPWVEKHPDEELAIKQANDLMTEFLKLSSEEKKWFAEHHETATNALLVAATSGLDVYQGESVSTGLSDFNLNHIVAGAGAVVAGAQVQGDKLGNRMKSFAEYSRYIAEKTKGLSGQALYSNPDYKAWRKEARGFQKEMKSILSEVGKPGYIKNVQAKRINDYLNVGKRQLYRAKDFSKALSGIEMTSLYKQAMSFSRFLGVANGLVIGAGLYGNAVDVAKTCDTSGWFENACNRSLVKNTVSGSVNIGGGIGIGLALGLIPVTGGVSILLIAGGSFMWGMYGTDFSNEAGTYVEELLFD</sequence>
<dbReference type="Proteomes" id="UP001569151">
    <property type="component" value="Unassembled WGS sequence"/>
</dbReference>
<feature type="region of interest" description="Disordered" evidence="1">
    <location>
        <begin position="351"/>
        <end position="387"/>
    </location>
</feature>